<feature type="domain" description="Succinyl-CoA synthetase-like flavodoxin" evidence="2">
    <location>
        <begin position="176"/>
        <end position="282"/>
    </location>
</feature>
<dbReference type="InterPro" id="IPR036969">
    <property type="entry name" value="Citrate_synthase_sf"/>
</dbReference>
<dbReference type="GO" id="GO:0004775">
    <property type="term" value="F:succinate-CoA ligase (ADP-forming) activity"/>
    <property type="evidence" value="ECO:0007669"/>
    <property type="project" value="TreeGrafter"/>
</dbReference>
<accession>A0A1E3V3Y2</accession>
<comment type="caution">
    <text evidence="3">The sequence shown here is derived from an EMBL/GenBank/DDBJ whole genome shotgun (WGS) entry which is preliminary data.</text>
</comment>
<evidence type="ECO:0000313" key="4">
    <source>
        <dbReference type="Proteomes" id="UP000094342"/>
    </source>
</evidence>
<dbReference type="GO" id="GO:0009361">
    <property type="term" value="C:succinate-CoA ligase complex (ADP-forming)"/>
    <property type="evidence" value="ECO:0007669"/>
    <property type="project" value="TreeGrafter"/>
</dbReference>
<reference evidence="4" key="1">
    <citation type="submission" date="2016-05" db="EMBL/GenBank/DDBJ databases">
        <authorList>
            <person name="Li Y."/>
        </authorList>
    </citation>
    <scope>NUCLEOTIDE SEQUENCE [LARGE SCALE GENOMIC DNA]</scope>
    <source>
        <strain evidence="4">YIC4027</strain>
    </source>
</reference>
<dbReference type="SUPFAM" id="SSF52210">
    <property type="entry name" value="Succinyl-CoA synthetase domains"/>
    <property type="match status" value="1"/>
</dbReference>
<dbReference type="InterPro" id="IPR016102">
    <property type="entry name" value="Succinyl-CoA_synth-like"/>
</dbReference>
<dbReference type="STRING" id="1752398.A8M32_27520"/>
<dbReference type="RefSeq" id="WP_069461593.1">
    <property type="nucleotide sequence ID" value="NZ_LYBW01000066.1"/>
</dbReference>
<organism evidence="3 4">
    <name type="scientific">Sinorhizobium alkalisoli</name>
    <dbReference type="NCBI Taxonomy" id="1752398"/>
    <lineage>
        <taxon>Bacteria</taxon>
        <taxon>Pseudomonadati</taxon>
        <taxon>Pseudomonadota</taxon>
        <taxon>Alphaproteobacteria</taxon>
        <taxon>Hyphomicrobiales</taxon>
        <taxon>Rhizobiaceae</taxon>
        <taxon>Sinorhizobium/Ensifer group</taxon>
        <taxon>Sinorhizobium</taxon>
    </lineage>
</organism>
<evidence type="ECO:0000313" key="3">
    <source>
        <dbReference type="EMBL" id="ODR88293.1"/>
    </source>
</evidence>
<dbReference type="InterPro" id="IPR036291">
    <property type="entry name" value="NAD(P)-bd_dom_sf"/>
</dbReference>
<dbReference type="OrthoDB" id="9807426at2"/>
<dbReference type="GO" id="GO:0046912">
    <property type="term" value="F:acyltransferase activity, acyl groups converted into alkyl on transfer"/>
    <property type="evidence" value="ECO:0007669"/>
    <property type="project" value="InterPro"/>
</dbReference>
<dbReference type="SUPFAM" id="SSF51735">
    <property type="entry name" value="NAD(P)-binding Rossmann-fold domains"/>
    <property type="match status" value="1"/>
</dbReference>
<dbReference type="GO" id="GO:0004776">
    <property type="term" value="F:succinate-CoA ligase (GDP-forming) activity"/>
    <property type="evidence" value="ECO:0007669"/>
    <property type="project" value="TreeGrafter"/>
</dbReference>
<dbReference type="InterPro" id="IPR032875">
    <property type="entry name" value="Succ_CoA_lig_flav_dom"/>
</dbReference>
<dbReference type="Proteomes" id="UP000094342">
    <property type="component" value="Unassembled WGS sequence"/>
</dbReference>
<name>A0A1E3V3Y2_9HYPH</name>
<dbReference type="Pfam" id="PF13607">
    <property type="entry name" value="Succ_CoA_lig"/>
    <property type="match status" value="1"/>
</dbReference>
<dbReference type="EMBL" id="LYBW01000066">
    <property type="protein sequence ID" value="ODR88293.1"/>
    <property type="molecule type" value="Genomic_DNA"/>
</dbReference>
<dbReference type="GO" id="GO:0006099">
    <property type="term" value="P:tricarboxylic acid cycle"/>
    <property type="evidence" value="ECO:0007669"/>
    <property type="project" value="UniProtKB-KW"/>
</dbReference>
<evidence type="ECO:0000256" key="1">
    <source>
        <dbReference type="ARBA" id="ARBA00022532"/>
    </source>
</evidence>
<keyword evidence="4" id="KW-1185">Reference proteome</keyword>
<protein>
    <submittedName>
        <fullName evidence="3">CoA-binding protein</fullName>
    </submittedName>
</protein>
<dbReference type="PANTHER" id="PTHR11117:SF2">
    <property type="entry name" value="SUCCINATE--COA LIGASE [ADP_GDP-FORMING] SUBUNIT ALPHA, MITOCHONDRIAL"/>
    <property type="match status" value="1"/>
</dbReference>
<evidence type="ECO:0000259" key="2">
    <source>
        <dbReference type="Pfam" id="PF13607"/>
    </source>
</evidence>
<dbReference type="AlphaFoldDB" id="A0A1E3V3Y2"/>
<dbReference type="Gene3D" id="3.40.50.261">
    <property type="entry name" value="Succinyl-CoA synthetase domains"/>
    <property type="match status" value="1"/>
</dbReference>
<dbReference type="PANTHER" id="PTHR11117">
    <property type="entry name" value="SUCCINYL-COA LIGASE SUBUNIT ALPHA"/>
    <property type="match status" value="1"/>
</dbReference>
<proteinExistence type="predicted"/>
<keyword evidence="1" id="KW-0816">Tricarboxylic acid cycle</keyword>
<dbReference type="Gene3D" id="3.40.50.720">
    <property type="entry name" value="NAD(P)-binding Rossmann-like Domain"/>
    <property type="match status" value="1"/>
</dbReference>
<gene>
    <name evidence="3" type="ORF">A8M32_27520</name>
</gene>
<dbReference type="SUPFAM" id="SSF48256">
    <property type="entry name" value="Citrate synthase"/>
    <property type="match status" value="1"/>
</dbReference>
<sequence>MHKTGIKGFPYYLGLDSLDEVATRTDRVCVLNILGGESRQVTPVSHAFSGGNVVFGTSPGRRGQRLATPVGDIPVYNNVREGLSDGLAFNTGVVYLPPSGVRDGVAELIRVNPDLRKIVMITEKISVHDAREIRALGQANGIDIIGGNCLGVADSWNRVRIGGALGGDHPDEVLLKGSIAIFSNSGGFTTTIAQYLGTEGWGTTTLISSGKDVYIHYAARDFAHALKNDARSKAAVLYAEPGGYYEHEVDFGKPVVACVVGRWKSKLTRAVGHAGALAGSGDRAEEKERWFMEAFGVDALFTPEYPVVSAKGAVVTNIAHIPAALSAVMRLNGETPDFAPRGNLALKPWIANDQGLELPAELALPTVEAFSPYDEQIRGLRTQVGAVIARQNMKDKSGATVMDPRTQVTSVHGYSVLDLALQPLEANFALPLVHEIATENDRAMLDIAVAAEINLVGDPALAAADAARDAGNSPNTVMAAATAIIGPKRVERTLACSARLIDLFAHSGLLDGRDEGFDIGVIAVDDETRALFLATEAEANDPRPEAMLKAVHERGGRSVFLKLLESLGGRLSRDAILAAISTTIAWGPLMRKRISRLTAETLPWYLRLYGVMIGASIPGRDHRRGSLCGIPRDERFGRWTMAEFLFLALTGKKPTEDEVRPLQILTGLLISNGPGSITAQGAKGAVAADGPQTPDRVQINKAMVGFLSHSGYSHGGNGFEGMAFLIEQFRGVDLKDPADPGHGLDLKAMALAFAEKYKHDKRHAKEAGSDGPRALPGVHHPIFRGKPVNYDPREQFIAEYLSARGDYNVFHAFYRALVQALYETGASRYVFCVNIDAVIAALLLAILWKDYRSGALSERDLETAAFNVFLYGRMIGAAAEIDDHLNRGRNMDTRTPQELCAFVV</sequence>